<evidence type="ECO:0000313" key="2">
    <source>
        <dbReference type="Proteomes" id="UP000016935"/>
    </source>
</evidence>
<dbReference type="AlphaFoldDB" id="R0ISE6"/>
<keyword evidence="2" id="KW-1185">Reference proteome</keyword>
<protein>
    <submittedName>
        <fullName evidence="1">Uncharacterized protein</fullName>
    </submittedName>
</protein>
<proteinExistence type="predicted"/>
<dbReference type="RefSeq" id="XP_008024643.1">
    <property type="nucleotide sequence ID" value="XM_008026452.1"/>
</dbReference>
<sequence>MAELISHPAKEGGKSYPNRALDLRLIESYSGLLQYYLVGLYSSLCSIQSVDGLLTLLIDQHLEIGVAGLRYRSKTIRPQGLIKRWCGDSWIRSCWIVQPLPKP</sequence>
<dbReference type="EMBL" id="KB908570">
    <property type="protein sequence ID" value="EOA87765.1"/>
    <property type="molecule type" value="Genomic_DNA"/>
</dbReference>
<dbReference type="GeneID" id="19400712"/>
<dbReference type="HOGENOM" id="CLU_2265392_0_0_1"/>
<reference evidence="1 2" key="2">
    <citation type="journal article" date="2013" name="PLoS Genet.">
        <title>Comparative genome structure, secondary metabolite, and effector coding capacity across Cochliobolus pathogens.</title>
        <authorList>
            <person name="Condon B.J."/>
            <person name="Leng Y."/>
            <person name="Wu D."/>
            <person name="Bushley K.E."/>
            <person name="Ohm R.A."/>
            <person name="Otillar R."/>
            <person name="Martin J."/>
            <person name="Schackwitz W."/>
            <person name="Grimwood J."/>
            <person name="MohdZainudin N."/>
            <person name="Xue C."/>
            <person name="Wang R."/>
            <person name="Manning V.A."/>
            <person name="Dhillon B."/>
            <person name="Tu Z.J."/>
            <person name="Steffenson B.J."/>
            <person name="Salamov A."/>
            <person name="Sun H."/>
            <person name="Lowry S."/>
            <person name="LaButti K."/>
            <person name="Han J."/>
            <person name="Copeland A."/>
            <person name="Lindquist E."/>
            <person name="Barry K."/>
            <person name="Schmutz J."/>
            <person name="Baker S.E."/>
            <person name="Ciuffetti L.M."/>
            <person name="Grigoriev I.V."/>
            <person name="Zhong S."/>
            <person name="Turgeon B.G."/>
        </authorList>
    </citation>
    <scope>NUCLEOTIDE SEQUENCE [LARGE SCALE GENOMIC DNA]</scope>
    <source>
        <strain evidence="2">28A</strain>
    </source>
</reference>
<organism evidence="1 2">
    <name type="scientific">Exserohilum turcicum (strain 28A)</name>
    <name type="common">Northern leaf blight fungus</name>
    <name type="synonym">Setosphaeria turcica</name>
    <dbReference type="NCBI Taxonomy" id="671987"/>
    <lineage>
        <taxon>Eukaryota</taxon>
        <taxon>Fungi</taxon>
        <taxon>Dikarya</taxon>
        <taxon>Ascomycota</taxon>
        <taxon>Pezizomycotina</taxon>
        <taxon>Dothideomycetes</taxon>
        <taxon>Pleosporomycetidae</taxon>
        <taxon>Pleosporales</taxon>
        <taxon>Pleosporineae</taxon>
        <taxon>Pleosporaceae</taxon>
        <taxon>Exserohilum</taxon>
    </lineage>
</organism>
<gene>
    <name evidence="1" type="ORF">SETTUDRAFT_168900</name>
</gene>
<name>R0ISE6_EXST2</name>
<reference evidence="1 2" key="1">
    <citation type="journal article" date="2012" name="PLoS Pathog.">
        <title>Diverse lifestyles and strategies of plant pathogenesis encoded in the genomes of eighteen Dothideomycetes fungi.</title>
        <authorList>
            <person name="Ohm R.A."/>
            <person name="Feau N."/>
            <person name="Henrissat B."/>
            <person name="Schoch C.L."/>
            <person name="Horwitz B.A."/>
            <person name="Barry K.W."/>
            <person name="Condon B.J."/>
            <person name="Copeland A.C."/>
            <person name="Dhillon B."/>
            <person name="Glaser F."/>
            <person name="Hesse C.N."/>
            <person name="Kosti I."/>
            <person name="LaButti K."/>
            <person name="Lindquist E.A."/>
            <person name="Lucas S."/>
            <person name="Salamov A.A."/>
            <person name="Bradshaw R.E."/>
            <person name="Ciuffetti L."/>
            <person name="Hamelin R.C."/>
            <person name="Kema G.H.J."/>
            <person name="Lawrence C."/>
            <person name="Scott J.A."/>
            <person name="Spatafora J.W."/>
            <person name="Turgeon B.G."/>
            <person name="de Wit P.J.G.M."/>
            <person name="Zhong S."/>
            <person name="Goodwin S.B."/>
            <person name="Grigoriev I.V."/>
        </authorList>
    </citation>
    <scope>NUCLEOTIDE SEQUENCE [LARGE SCALE GENOMIC DNA]</scope>
    <source>
        <strain evidence="2">28A</strain>
    </source>
</reference>
<evidence type="ECO:0000313" key="1">
    <source>
        <dbReference type="EMBL" id="EOA87765.1"/>
    </source>
</evidence>
<dbReference type="Proteomes" id="UP000016935">
    <property type="component" value="Unassembled WGS sequence"/>
</dbReference>
<accession>R0ISE6</accession>